<gene>
    <name evidence="3" type="ORF">LTRI10_LOCUS19633</name>
</gene>
<dbReference type="AlphaFoldDB" id="A0AAV2DXG5"/>
<reference evidence="3 4" key="1">
    <citation type="submission" date="2024-04" db="EMBL/GenBank/DDBJ databases">
        <authorList>
            <person name="Fracassetti M."/>
        </authorList>
    </citation>
    <scope>NUCLEOTIDE SEQUENCE [LARGE SCALE GENOMIC DNA]</scope>
</reference>
<dbReference type="GO" id="GO:0010073">
    <property type="term" value="P:meristem maintenance"/>
    <property type="evidence" value="ECO:0007669"/>
    <property type="project" value="InterPro"/>
</dbReference>
<dbReference type="PANTHER" id="PTHR46033">
    <property type="entry name" value="PROTEIN MAIN-LIKE 2"/>
    <property type="match status" value="1"/>
</dbReference>
<evidence type="ECO:0000313" key="3">
    <source>
        <dbReference type="EMBL" id="CAL1378025.1"/>
    </source>
</evidence>
<dbReference type="InterPro" id="IPR044824">
    <property type="entry name" value="MAIN-like"/>
</dbReference>
<accession>A0AAV2DXG5</accession>
<dbReference type="EMBL" id="OZ034816">
    <property type="protein sequence ID" value="CAL1378025.1"/>
    <property type="molecule type" value="Genomic_DNA"/>
</dbReference>
<dbReference type="Proteomes" id="UP001497516">
    <property type="component" value="Chromosome 3"/>
</dbReference>
<dbReference type="PANTHER" id="PTHR46033:SF8">
    <property type="entry name" value="PROTEIN MAINTENANCE OF MERISTEMS-LIKE"/>
    <property type="match status" value="1"/>
</dbReference>
<feature type="region of interest" description="Disordered" evidence="1">
    <location>
        <begin position="1"/>
        <end position="41"/>
    </location>
</feature>
<evidence type="ECO:0000259" key="2">
    <source>
        <dbReference type="Pfam" id="PF10536"/>
    </source>
</evidence>
<feature type="domain" description="Aminotransferase-like plant mobile" evidence="2">
    <location>
        <begin position="185"/>
        <end position="253"/>
    </location>
</feature>
<evidence type="ECO:0000313" key="4">
    <source>
        <dbReference type="Proteomes" id="UP001497516"/>
    </source>
</evidence>
<proteinExistence type="predicted"/>
<keyword evidence="4" id="KW-1185">Reference proteome</keyword>
<organism evidence="3 4">
    <name type="scientific">Linum trigynum</name>
    <dbReference type="NCBI Taxonomy" id="586398"/>
    <lineage>
        <taxon>Eukaryota</taxon>
        <taxon>Viridiplantae</taxon>
        <taxon>Streptophyta</taxon>
        <taxon>Embryophyta</taxon>
        <taxon>Tracheophyta</taxon>
        <taxon>Spermatophyta</taxon>
        <taxon>Magnoliopsida</taxon>
        <taxon>eudicotyledons</taxon>
        <taxon>Gunneridae</taxon>
        <taxon>Pentapetalae</taxon>
        <taxon>rosids</taxon>
        <taxon>fabids</taxon>
        <taxon>Malpighiales</taxon>
        <taxon>Linaceae</taxon>
        <taxon>Linum</taxon>
    </lineage>
</organism>
<evidence type="ECO:0000256" key="1">
    <source>
        <dbReference type="SAM" id="MobiDB-lite"/>
    </source>
</evidence>
<feature type="compositionally biased region" description="Polar residues" evidence="1">
    <location>
        <begin position="16"/>
        <end position="28"/>
    </location>
</feature>
<sequence>MSMRADGFPQVDFQLPNMTGSGPCSSHISPFEPSDEIDDESEQYESDFVEDRIPRVSPIRDRGAANESSHVVTGIYREHAGCFYRAPQPGEGQSGNADVGEACELRGPCAGRPKDPSLLRSFLGHVAHHLYTGQADRGLITCYDRSSTLQHVLAPYEMADSRARTAVKTSGLPHLVDITFQSELATALISAFVERWKPNTNTFHMPFGEMTILLHDVAHILNIAVEGEVMVADPRQLEKRSLEDDMRALLGLDRDDLDHRAQVGQVARESKWYRGFGLLGVPTLAHL</sequence>
<protein>
    <recommendedName>
        <fullName evidence="2">Aminotransferase-like plant mobile domain-containing protein</fullName>
    </recommendedName>
</protein>
<dbReference type="Pfam" id="PF10536">
    <property type="entry name" value="PMD"/>
    <property type="match status" value="1"/>
</dbReference>
<dbReference type="InterPro" id="IPR019557">
    <property type="entry name" value="AminoTfrase-like_pln_mobile"/>
</dbReference>
<name>A0AAV2DXG5_9ROSI</name>